<dbReference type="FunFam" id="3.40.50.720:FF:000080">
    <property type="entry name" value="Thiazole biosynthesis adenylyltransferase ThiF"/>
    <property type="match status" value="1"/>
</dbReference>
<accession>A0AAX2CLI7</accession>
<dbReference type="InterPro" id="IPR000594">
    <property type="entry name" value="ThiF_NAD_FAD-bd"/>
</dbReference>
<comment type="caution">
    <text evidence="3">The sequence shown here is derived from an EMBL/GenBank/DDBJ whole genome shotgun (WGS) entry which is preliminary data.</text>
</comment>
<gene>
    <name evidence="3" type="ORF">BCB44BAC_03811</name>
</gene>
<dbReference type="AlphaFoldDB" id="A0AAX2CLI7"/>
<dbReference type="Pfam" id="PF00899">
    <property type="entry name" value="ThiF"/>
    <property type="match status" value="1"/>
</dbReference>
<evidence type="ECO:0000259" key="2">
    <source>
        <dbReference type="Pfam" id="PF00899"/>
    </source>
</evidence>
<dbReference type="Proteomes" id="UP000242164">
    <property type="component" value="Unassembled WGS sequence"/>
</dbReference>
<dbReference type="CDD" id="cd00757">
    <property type="entry name" value="ThiF_MoeB_HesA_family"/>
    <property type="match status" value="1"/>
</dbReference>
<dbReference type="GO" id="GO:0004792">
    <property type="term" value="F:thiosulfate-cyanide sulfurtransferase activity"/>
    <property type="evidence" value="ECO:0007669"/>
    <property type="project" value="TreeGrafter"/>
</dbReference>
<comment type="similarity">
    <text evidence="1">Belongs to the HesA/MoeB/ThiF family.</text>
</comment>
<proteinExistence type="inferred from homology"/>
<dbReference type="GO" id="GO:0005829">
    <property type="term" value="C:cytosol"/>
    <property type="evidence" value="ECO:0007669"/>
    <property type="project" value="TreeGrafter"/>
</dbReference>
<organism evidence="3 4">
    <name type="scientific">Bacillus cytotoxicus</name>
    <dbReference type="NCBI Taxonomy" id="580165"/>
    <lineage>
        <taxon>Bacteria</taxon>
        <taxon>Bacillati</taxon>
        <taxon>Bacillota</taxon>
        <taxon>Bacilli</taxon>
        <taxon>Bacillales</taxon>
        <taxon>Bacillaceae</taxon>
        <taxon>Bacillus</taxon>
        <taxon>Bacillus cereus group</taxon>
    </lineage>
</organism>
<dbReference type="GO" id="GO:0016779">
    <property type="term" value="F:nucleotidyltransferase activity"/>
    <property type="evidence" value="ECO:0007669"/>
    <property type="project" value="TreeGrafter"/>
</dbReference>
<dbReference type="GO" id="GO:0008146">
    <property type="term" value="F:sulfotransferase activity"/>
    <property type="evidence" value="ECO:0007669"/>
    <property type="project" value="TreeGrafter"/>
</dbReference>
<feature type="domain" description="THIF-type NAD/FAD binding fold" evidence="2">
    <location>
        <begin position="14"/>
        <end position="249"/>
    </location>
</feature>
<dbReference type="PANTHER" id="PTHR10953">
    <property type="entry name" value="UBIQUITIN-ACTIVATING ENZYME E1"/>
    <property type="match status" value="1"/>
</dbReference>
<dbReference type="InterPro" id="IPR045886">
    <property type="entry name" value="ThiF/MoeB/HesA"/>
</dbReference>
<evidence type="ECO:0000313" key="3">
    <source>
        <dbReference type="EMBL" id="SCM03375.1"/>
    </source>
</evidence>
<sequence length="346" mass="39003">MEDKKGGKTLQDRYSRQMLFSSIGEDGQRKIREKHVLLIGAGALGAANAEALARAGIGKLTIADRDYVEWSNLQRQQLYTEEDAKQYKPKAIAAAEHLQKINSEVEIIPVVTDVAIQEMEDFIQGIDLIIDATDNFDTRLLINDISQKYNVPWIYGGCVGSYGVTYTILPGKTPCFRCLMEHPTSGATCDTAGVIQPAVQMVVAHQVTEALKILVEDFGALRETMLSFDVWNNQHMAFKVNRQKKESCPSCGKLRTYPSLAFESQMKTEVLCGRNTVQIRPGVSKSLNLEEIKKRLQKNMDIQVTPYLLSFFIEEYRFVLFKDGRAFVHGTNDKAEAKRLYTRYIG</sequence>
<evidence type="ECO:0000256" key="1">
    <source>
        <dbReference type="ARBA" id="ARBA00009919"/>
    </source>
</evidence>
<dbReference type="Gene3D" id="3.40.50.720">
    <property type="entry name" value="NAD(P)-binding Rossmann-like Domain"/>
    <property type="match status" value="1"/>
</dbReference>
<dbReference type="GO" id="GO:0008641">
    <property type="term" value="F:ubiquitin-like modifier activating enzyme activity"/>
    <property type="evidence" value="ECO:0007669"/>
    <property type="project" value="InterPro"/>
</dbReference>
<dbReference type="SUPFAM" id="SSF69572">
    <property type="entry name" value="Activating enzymes of the ubiquitin-like proteins"/>
    <property type="match status" value="1"/>
</dbReference>
<reference evidence="3 4" key="1">
    <citation type="submission" date="2016-08" db="EMBL/GenBank/DDBJ databases">
        <authorList>
            <person name="Loux V."/>
            <person name="Rue O."/>
        </authorList>
    </citation>
    <scope>NUCLEOTIDE SEQUENCE [LARGE SCALE GENOMIC DNA]</scope>
    <source>
        <strain evidence="3 4">AFSSA_08CEB44bac</strain>
    </source>
</reference>
<dbReference type="NCBIfam" id="NF009123">
    <property type="entry name" value="PRK12475.1"/>
    <property type="match status" value="1"/>
</dbReference>
<dbReference type="PANTHER" id="PTHR10953:SF102">
    <property type="entry name" value="ADENYLYLTRANSFERASE AND SULFURTRANSFERASE MOCS3"/>
    <property type="match status" value="1"/>
</dbReference>
<dbReference type="EMBL" id="FMIK01000051">
    <property type="protein sequence ID" value="SCM03375.1"/>
    <property type="molecule type" value="Genomic_DNA"/>
</dbReference>
<name>A0AAX2CLI7_9BACI</name>
<protein>
    <submittedName>
        <fullName evidence="3">Molybdopterin biosynthesis protein</fullName>
    </submittedName>
</protein>
<dbReference type="InterPro" id="IPR035985">
    <property type="entry name" value="Ubiquitin-activating_enz"/>
</dbReference>
<evidence type="ECO:0000313" key="4">
    <source>
        <dbReference type="Proteomes" id="UP000242164"/>
    </source>
</evidence>